<proteinExistence type="predicted"/>
<dbReference type="InterPro" id="IPR037010">
    <property type="entry name" value="VitB12-dep_Met_synth_activ_sf"/>
</dbReference>
<dbReference type="Proteomes" id="UP000427906">
    <property type="component" value="Chromosome"/>
</dbReference>
<dbReference type="SUPFAM" id="SSF56507">
    <property type="entry name" value="Methionine synthase activation domain-like"/>
    <property type="match status" value="1"/>
</dbReference>
<accession>A0A5K7YT10</accession>
<sequence>MTPFEIIRDIPLSLTREGLFRRMGYGGRKRSPAPEIMEQFARAVDMVDVHNLIDARGALWIQKLSSVARRRIATVCGLEIPGSRVFHLMPQATHVVLGLGTIGNGIEGLSRKYLKSDDPILGVMLDSIGSAAVDCLTEEISRIVRDRAAQMGLMASSPMSPGMPGLSLETQDIFFDLLPASELGMKLTPKRLMVPFKSSSMLWGLGKTMPSWSEEEVCKACHLFRHCRYKNVKETIGFKSSHEEGIREASE</sequence>
<dbReference type="KEGG" id="dalk:DSCA_50490"/>
<reference evidence="1 2" key="1">
    <citation type="submission" date="2019-11" db="EMBL/GenBank/DDBJ databases">
        <title>Comparative genomics of hydrocarbon-degrading Desulfosarcina strains.</title>
        <authorList>
            <person name="Watanabe M."/>
            <person name="Kojima H."/>
            <person name="Fukui M."/>
        </authorList>
    </citation>
    <scope>NUCLEOTIDE SEQUENCE [LARGE SCALE GENOMIC DNA]</scope>
    <source>
        <strain evidence="1 2">PL12</strain>
    </source>
</reference>
<keyword evidence="2" id="KW-1185">Reference proteome</keyword>
<evidence type="ECO:0008006" key="3">
    <source>
        <dbReference type="Google" id="ProtNLM"/>
    </source>
</evidence>
<name>A0A5K7YT10_9BACT</name>
<organism evidence="1 2">
    <name type="scientific">Desulfosarcina alkanivorans</name>
    <dbReference type="NCBI Taxonomy" id="571177"/>
    <lineage>
        <taxon>Bacteria</taxon>
        <taxon>Pseudomonadati</taxon>
        <taxon>Thermodesulfobacteriota</taxon>
        <taxon>Desulfobacteria</taxon>
        <taxon>Desulfobacterales</taxon>
        <taxon>Desulfosarcinaceae</taxon>
        <taxon>Desulfosarcina</taxon>
    </lineage>
</organism>
<evidence type="ECO:0000313" key="2">
    <source>
        <dbReference type="Proteomes" id="UP000427906"/>
    </source>
</evidence>
<evidence type="ECO:0000313" key="1">
    <source>
        <dbReference type="EMBL" id="BBO71119.1"/>
    </source>
</evidence>
<dbReference type="GO" id="GO:0008705">
    <property type="term" value="F:methionine synthase activity"/>
    <property type="evidence" value="ECO:0007669"/>
    <property type="project" value="InterPro"/>
</dbReference>
<gene>
    <name evidence="1" type="ORF">DSCA_50490</name>
</gene>
<protein>
    <recommendedName>
        <fullName evidence="3">AdoMet activation domain-containing protein</fullName>
    </recommendedName>
</protein>
<dbReference type="AlphaFoldDB" id="A0A5K7YT10"/>
<dbReference type="Gene3D" id="3.40.109.40">
    <property type="match status" value="1"/>
</dbReference>
<dbReference type="EMBL" id="AP021874">
    <property type="protein sequence ID" value="BBO71119.1"/>
    <property type="molecule type" value="Genomic_DNA"/>
</dbReference>